<dbReference type="AlphaFoldDB" id="A0A6J4HJF3"/>
<feature type="signal peptide" evidence="1">
    <location>
        <begin position="1"/>
        <end position="25"/>
    </location>
</feature>
<dbReference type="Gene3D" id="2.60.40.4070">
    <property type="match status" value="1"/>
</dbReference>
<protein>
    <recommendedName>
        <fullName evidence="3">FlgD Ig-like domain-containing protein</fullName>
    </recommendedName>
</protein>
<feature type="chain" id="PRO_5026654781" description="FlgD Ig-like domain-containing protein" evidence="1">
    <location>
        <begin position="26"/>
        <end position="409"/>
    </location>
</feature>
<evidence type="ECO:0000313" key="2">
    <source>
        <dbReference type="EMBL" id="CAA9224769.1"/>
    </source>
</evidence>
<sequence length="409" mass="43759">MTNRMRVASLLTASAVAMLAFESTAQDSPPASSASRSARISFLPPPLEGTLSLGIYDAKGKLVRVLHREADIDEFEIGSDSLRTTWDGKNDAGESMPAGKYHARGYAVGDVDIEGVGYFFNDWVTSDDSPRVTKITSIKASDSGFTAVATVAAGRDVTLACDENGNVKAATDSAAAEPPCDKAAGMPGVVNPVDCDSGKDQTVWVIDRPATASPETEVKQFSPGKELLRRLAISPDDPQPRKIAASRSADRLLLLEEGESVQRARGLTLVATKNESGQAVSDWKVDFEKKIVAHEAFAVENGKPVAGKRGGDGVEKVKVRLQPNPLQEDKKSEVELIAGSDAEGSVLLTADGLPLQTISETRRIRRMVIAPGGDKSLHVFQDDGAVVEQFRLANLDRMMAFDCGDFELK</sequence>
<keyword evidence="1" id="KW-0732">Signal</keyword>
<gene>
    <name evidence="2" type="ORF">AVDCRST_MAG42-1361</name>
</gene>
<name>A0A6J4HJF3_9BACT</name>
<proteinExistence type="predicted"/>
<reference evidence="2" key="1">
    <citation type="submission" date="2020-02" db="EMBL/GenBank/DDBJ databases">
        <authorList>
            <person name="Meier V. D."/>
        </authorList>
    </citation>
    <scope>NUCLEOTIDE SEQUENCE</scope>
    <source>
        <strain evidence="2">AVDCRST_MAG42</strain>
    </source>
</reference>
<evidence type="ECO:0008006" key="3">
    <source>
        <dbReference type="Google" id="ProtNLM"/>
    </source>
</evidence>
<organism evidence="2">
    <name type="scientific">uncultured Chthoniobacterales bacterium</name>
    <dbReference type="NCBI Taxonomy" id="1836801"/>
    <lineage>
        <taxon>Bacteria</taxon>
        <taxon>Pseudomonadati</taxon>
        <taxon>Verrucomicrobiota</taxon>
        <taxon>Spartobacteria</taxon>
        <taxon>Chthoniobacterales</taxon>
        <taxon>environmental samples</taxon>
    </lineage>
</organism>
<dbReference type="EMBL" id="CADCTA010000046">
    <property type="protein sequence ID" value="CAA9224769.1"/>
    <property type="molecule type" value="Genomic_DNA"/>
</dbReference>
<accession>A0A6J4HJF3</accession>
<evidence type="ECO:0000256" key="1">
    <source>
        <dbReference type="SAM" id="SignalP"/>
    </source>
</evidence>